<dbReference type="RefSeq" id="WP_249738446.1">
    <property type="nucleotide sequence ID" value="NZ_JAKNCJ010000012.1"/>
</dbReference>
<accession>A0ABT0R351</accession>
<comment type="caution">
    <text evidence="2">The sequence shown here is derived from an EMBL/GenBank/DDBJ whole genome shotgun (WGS) entry which is preliminary data.</text>
</comment>
<proteinExistence type="predicted"/>
<name>A0ABT0R351_9MICO</name>
<gene>
    <name evidence="2" type="ORF">Bequi_13430</name>
</gene>
<sequence>MKGRTPRGSRGPARAGDQPRATDGRFSTWPSERADVTLGGDGAARALTEDYSQPSARGRLDGTARQLHGFGGVDVEPETTVLEGALTDSALSRLWGQMTPFEGHMHRLLATPSPQGTA</sequence>
<organism evidence="2 3">
    <name type="scientific">Brachybacterium equifaecis</name>
    <dbReference type="NCBI Taxonomy" id="2910770"/>
    <lineage>
        <taxon>Bacteria</taxon>
        <taxon>Bacillati</taxon>
        <taxon>Actinomycetota</taxon>
        <taxon>Actinomycetes</taxon>
        <taxon>Micrococcales</taxon>
        <taxon>Dermabacteraceae</taxon>
        <taxon>Brachybacterium</taxon>
    </lineage>
</organism>
<keyword evidence="3" id="KW-1185">Reference proteome</keyword>
<feature type="region of interest" description="Disordered" evidence="1">
    <location>
        <begin position="1"/>
        <end position="37"/>
    </location>
</feature>
<dbReference type="EMBL" id="JAKNCJ010000012">
    <property type="protein sequence ID" value="MCL6424366.1"/>
    <property type="molecule type" value="Genomic_DNA"/>
</dbReference>
<evidence type="ECO:0000256" key="1">
    <source>
        <dbReference type="SAM" id="MobiDB-lite"/>
    </source>
</evidence>
<protein>
    <submittedName>
        <fullName evidence="2">Uncharacterized protein</fullName>
    </submittedName>
</protein>
<evidence type="ECO:0000313" key="3">
    <source>
        <dbReference type="Proteomes" id="UP001203761"/>
    </source>
</evidence>
<reference evidence="2" key="1">
    <citation type="submission" date="2022-02" db="EMBL/GenBank/DDBJ databases">
        <authorList>
            <person name="Lee M."/>
            <person name="Kim S.-J."/>
            <person name="Jung M.-Y."/>
        </authorList>
    </citation>
    <scope>NUCLEOTIDE SEQUENCE</scope>
    <source>
        <strain evidence="2">JHP9</strain>
    </source>
</reference>
<evidence type="ECO:0000313" key="2">
    <source>
        <dbReference type="EMBL" id="MCL6424366.1"/>
    </source>
</evidence>
<dbReference type="Proteomes" id="UP001203761">
    <property type="component" value="Unassembled WGS sequence"/>
</dbReference>